<dbReference type="Gene3D" id="1.10.30.50">
    <property type="match status" value="1"/>
</dbReference>
<name>A0ABS5LIC2_9BACI</name>
<keyword evidence="2" id="KW-0378">Hydrolase</keyword>
<dbReference type="CDD" id="cd00085">
    <property type="entry name" value="HNHc"/>
    <property type="match status" value="1"/>
</dbReference>
<evidence type="ECO:0000313" key="3">
    <source>
        <dbReference type="Proteomes" id="UP000682403"/>
    </source>
</evidence>
<proteinExistence type="predicted"/>
<dbReference type="InterPro" id="IPR002711">
    <property type="entry name" value="HNH"/>
</dbReference>
<feature type="domain" description="HNH" evidence="1">
    <location>
        <begin position="184"/>
        <end position="240"/>
    </location>
</feature>
<evidence type="ECO:0000313" key="2">
    <source>
        <dbReference type="EMBL" id="MBS2970379.1"/>
    </source>
</evidence>
<keyword evidence="2" id="KW-0255">Endonuclease</keyword>
<keyword evidence="2" id="KW-0540">Nuclease</keyword>
<evidence type="ECO:0000259" key="1">
    <source>
        <dbReference type="Pfam" id="PF01844"/>
    </source>
</evidence>
<sequence>MNKITFLSNYKLQSIIKRRWHMEFPKLDPVKRSREFNTYDASIRSRVVFEYLFKSKTHRWIDEHIIGLNPIESRGYQAMGILHHIGLKDKHKGIFEGYNIKEAINRLRGQANDFQMVIESLEQFDSNGVQQRSLETTIEIDIDAEQSEEEEYHKDGASTYYYGKRYERNPYNRAKAIEIHGLNCAVCGFNFEKVYGERGKDFIEIHHIEPLSTVREEVIINPATDLVPVCSNCHRMIHRRKDKVLNIDQLREKMRR</sequence>
<dbReference type="Pfam" id="PF01844">
    <property type="entry name" value="HNH"/>
    <property type="match status" value="1"/>
</dbReference>
<organism evidence="2 3">
    <name type="scientific">Metabacillus flavus</name>
    <dbReference type="NCBI Taxonomy" id="2823519"/>
    <lineage>
        <taxon>Bacteria</taxon>
        <taxon>Bacillati</taxon>
        <taxon>Bacillota</taxon>
        <taxon>Bacilli</taxon>
        <taxon>Bacillales</taxon>
        <taxon>Bacillaceae</taxon>
        <taxon>Metabacillus</taxon>
    </lineage>
</organism>
<protein>
    <submittedName>
        <fullName evidence="2">HNH endonuclease</fullName>
    </submittedName>
</protein>
<comment type="caution">
    <text evidence="2">The sequence shown here is derived from an EMBL/GenBank/DDBJ whole genome shotgun (WGS) entry which is preliminary data.</text>
</comment>
<accession>A0ABS5LIC2</accession>
<keyword evidence="3" id="KW-1185">Reference proteome</keyword>
<reference evidence="2 3" key="1">
    <citation type="submission" date="2021-04" db="EMBL/GenBank/DDBJ databases">
        <title>Metabacillus sp. strain KIGAM252 whole genome sequence.</title>
        <authorList>
            <person name="Seo M.-J."/>
            <person name="Cho E.-S."/>
            <person name="Hwang C.Y."/>
            <person name="Yoon D.J."/>
        </authorList>
    </citation>
    <scope>NUCLEOTIDE SEQUENCE [LARGE SCALE GENOMIC DNA]</scope>
    <source>
        <strain evidence="2 3">KIGAM252</strain>
    </source>
</reference>
<dbReference type="EMBL" id="JAGVRK010000001">
    <property type="protein sequence ID" value="MBS2970379.1"/>
    <property type="molecule type" value="Genomic_DNA"/>
</dbReference>
<dbReference type="InterPro" id="IPR003615">
    <property type="entry name" value="HNH_nuc"/>
</dbReference>
<dbReference type="Proteomes" id="UP000682403">
    <property type="component" value="Unassembled WGS sequence"/>
</dbReference>
<gene>
    <name evidence="2" type="ORF">J9317_16655</name>
</gene>
<dbReference type="GO" id="GO:0004519">
    <property type="term" value="F:endonuclease activity"/>
    <property type="evidence" value="ECO:0007669"/>
    <property type="project" value="UniProtKB-KW"/>
</dbReference>